<dbReference type="Gene3D" id="3.30.70.1290">
    <property type="entry name" value="Transposase IS200-like"/>
    <property type="match status" value="1"/>
</dbReference>
<feature type="domain" description="Transposase IS200-like" evidence="1">
    <location>
        <begin position="17"/>
        <end position="123"/>
    </location>
</feature>
<gene>
    <name evidence="2" type="ORF">QC818_04040</name>
</gene>
<dbReference type="EMBL" id="JARWAK010000002">
    <property type="protein sequence ID" value="MDR5865960.1"/>
    <property type="molecule type" value="Genomic_DNA"/>
</dbReference>
<keyword evidence="3" id="KW-1185">Reference proteome</keyword>
<evidence type="ECO:0000313" key="2">
    <source>
        <dbReference type="EMBL" id="MDR5865960.1"/>
    </source>
</evidence>
<accession>A0ABU1FZ58</accession>
<dbReference type="InterPro" id="IPR036515">
    <property type="entry name" value="Transposase_17_sf"/>
</dbReference>
<proteinExistence type="predicted"/>
<name>A0ABU1FZ58_9GAMM</name>
<dbReference type="InterPro" id="IPR052715">
    <property type="entry name" value="RAYT_transposase"/>
</dbReference>
<dbReference type="PANTHER" id="PTHR36966">
    <property type="entry name" value="REP-ASSOCIATED TYROSINE TRANSPOSASE"/>
    <property type="match status" value="1"/>
</dbReference>
<dbReference type="NCBIfam" id="NF047646">
    <property type="entry name" value="REP_Tyr_transpos"/>
    <property type="match status" value="1"/>
</dbReference>
<evidence type="ECO:0000259" key="1">
    <source>
        <dbReference type="SMART" id="SM01321"/>
    </source>
</evidence>
<protein>
    <submittedName>
        <fullName evidence="2">Transposase</fullName>
    </submittedName>
</protein>
<organism evidence="2 3">
    <name type="scientific">Halomonas koreensis</name>
    <dbReference type="NCBI Taxonomy" id="245385"/>
    <lineage>
        <taxon>Bacteria</taxon>
        <taxon>Pseudomonadati</taxon>
        <taxon>Pseudomonadota</taxon>
        <taxon>Gammaproteobacteria</taxon>
        <taxon>Oceanospirillales</taxon>
        <taxon>Halomonadaceae</taxon>
        <taxon>Halomonas</taxon>
    </lineage>
</organism>
<dbReference type="Proteomes" id="UP001264519">
    <property type="component" value="Unassembled WGS sequence"/>
</dbReference>
<dbReference type="RefSeq" id="WP_309651558.1">
    <property type="nucleotide sequence ID" value="NZ_JARWAK010000002.1"/>
</dbReference>
<dbReference type="PANTHER" id="PTHR36966:SF1">
    <property type="entry name" value="REP-ASSOCIATED TYROSINE TRANSPOSASE"/>
    <property type="match status" value="1"/>
</dbReference>
<comment type="caution">
    <text evidence="2">The sequence shown here is derived from an EMBL/GenBank/DDBJ whole genome shotgun (WGS) entry which is preliminary data.</text>
</comment>
<evidence type="ECO:0000313" key="3">
    <source>
        <dbReference type="Proteomes" id="UP001264519"/>
    </source>
</evidence>
<sequence>MDAPHARDLRKGRHSLAWRCYHITLVTEARRPVFADVAHARAACRLLYASPVSRHGRTLCHVVMPDHVHWLVELEDRLPVLVRLYKAKVSQAVGECIWQRGYHDHALREDEGLKDTARYIVANPLRAGLVDDILQYPYWNAIWL</sequence>
<dbReference type="SUPFAM" id="SSF143422">
    <property type="entry name" value="Transposase IS200-like"/>
    <property type="match status" value="1"/>
</dbReference>
<reference evidence="2 3" key="1">
    <citation type="submission" date="2023-04" db="EMBL/GenBank/DDBJ databases">
        <title>A long-awaited taxogenomic arrangement of the family Halomonadaceae.</title>
        <authorList>
            <person name="De La Haba R."/>
            <person name="Chuvochina M."/>
            <person name="Wittouck S."/>
            <person name="Arahal D.R."/>
            <person name="Sanchez-Porro C."/>
            <person name="Hugenholtz P."/>
            <person name="Ventosa A."/>
        </authorList>
    </citation>
    <scope>NUCLEOTIDE SEQUENCE [LARGE SCALE GENOMIC DNA]</scope>
    <source>
        <strain evidence="2 3">DSM 23530</strain>
    </source>
</reference>
<dbReference type="InterPro" id="IPR002686">
    <property type="entry name" value="Transposase_17"/>
</dbReference>
<dbReference type="SMART" id="SM01321">
    <property type="entry name" value="Y1_Tnp"/>
    <property type="match status" value="1"/>
</dbReference>